<organism evidence="3 4">
    <name type="scientific">Gemmata massiliana</name>
    <dbReference type="NCBI Taxonomy" id="1210884"/>
    <lineage>
        <taxon>Bacteria</taxon>
        <taxon>Pseudomonadati</taxon>
        <taxon>Planctomycetota</taxon>
        <taxon>Planctomycetia</taxon>
        <taxon>Gemmatales</taxon>
        <taxon>Gemmataceae</taxon>
        <taxon>Gemmata</taxon>
    </lineage>
</organism>
<dbReference type="AlphaFoldDB" id="A0A6P2DAJ8"/>
<keyword evidence="2" id="KW-0812">Transmembrane</keyword>
<gene>
    <name evidence="3" type="ORF">SOIL9_03310</name>
</gene>
<dbReference type="Proteomes" id="UP000464178">
    <property type="component" value="Chromosome"/>
</dbReference>
<evidence type="ECO:0000313" key="3">
    <source>
        <dbReference type="EMBL" id="VTR98268.1"/>
    </source>
</evidence>
<dbReference type="KEGG" id="gms:SOIL9_03310"/>
<proteinExistence type="predicted"/>
<name>A0A6P2DAJ8_9BACT</name>
<protein>
    <submittedName>
        <fullName evidence="3">Uncharacterized protein</fullName>
    </submittedName>
</protein>
<reference evidence="3 4" key="1">
    <citation type="submission" date="2019-05" db="EMBL/GenBank/DDBJ databases">
        <authorList>
            <consortium name="Science for Life Laboratories"/>
        </authorList>
    </citation>
    <scope>NUCLEOTIDE SEQUENCE [LARGE SCALE GENOMIC DNA]</scope>
    <source>
        <strain evidence="3">Soil9</strain>
    </source>
</reference>
<accession>A0A6P2DAJ8</accession>
<evidence type="ECO:0000256" key="1">
    <source>
        <dbReference type="SAM" id="MobiDB-lite"/>
    </source>
</evidence>
<keyword evidence="2" id="KW-1133">Transmembrane helix</keyword>
<feature type="region of interest" description="Disordered" evidence="1">
    <location>
        <begin position="39"/>
        <end position="114"/>
    </location>
</feature>
<feature type="transmembrane region" description="Helical" evidence="2">
    <location>
        <begin position="175"/>
        <end position="198"/>
    </location>
</feature>
<dbReference type="EMBL" id="LR593886">
    <property type="protein sequence ID" value="VTR98268.1"/>
    <property type="molecule type" value="Genomic_DNA"/>
</dbReference>
<evidence type="ECO:0000313" key="4">
    <source>
        <dbReference type="Proteomes" id="UP000464178"/>
    </source>
</evidence>
<keyword evidence="2" id="KW-0472">Membrane</keyword>
<sequence length="204" mass="21812">MPNIQVTCPECKSVLEIGAEFAGQEIECGSCLHVFIAETRPARPDSAGRSGSGARRRSEEEPEDREQSRSARSSRRRDEDDDEDDSDRRSARRRRDEEEDDDFDYSPPRPSNGPGAASVAALVLGLLSTFAVPVTCCGCCSMITWPVTIPLGLGAIITGAFGINDPKGKPLAITGMVFGAVSLAFVALQMIGFAPIMVPPGAPR</sequence>
<keyword evidence="4" id="KW-1185">Reference proteome</keyword>
<feature type="transmembrane region" description="Helical" evidence="2">
    <location>
        <begin position="143"/>
        <end position="163"/>
    </location>
</feature>
<evidence type="ECO:0000256" key="2">
    <source>
        <dbReference type="SAM" id="Phobius"/>
    </source>
</evidence>
<dbReference type="RefSeq" id="WP_162671544.1">
    <property type="nucleotide sequence ID" value="NZ_LR593886.1"/>
</dbReference>